<feature type="non-terminal residue" evidence="1">
    <location>
        <position position="1"/>
    </location>
</feature>
<feature type="non-terminal residue" evidence="1">
    <location>
        <position position="71"/>
    </location>
</feature>
<name>X0Y536_9ZZZZ</name>
<accession>X0Y536</accession>
<evidence type="ECO:0000313" key="1">
    <source>
        <dbReference type="EMBL" id="GAG42422.1"/>
    </source>
</evidence>
<reference evidence="1" key="1">
    <citation type="journal article" date="2014" name="Front. Microbiol.">
        <title>High frequency of phylogenetically diverse reductive dehalogenase-homologous genes in deep subseafloor sedimentary metagenomes.</title>
        <authorList>
            <person name="Kawai M."/>
            <person name="Futagami T."/>
            <person name="Toyoda A."/>
            <person name="Takaki Y."/>
            <person name="Nishi S."/>
            <person name="Hori S."/>
            <person name="Arai W."/>
            <person name="Tsubouchi T."/>
            <person name="Morono Y."/>
            <person name="Uchiyama I."/>
            <person name="Ito T."/>
            <person name="Fujiyama A."/>
            <person name="Inagaki F."/>
            <person name="Takami H."/>
        </authorList>
    </citation>
    <scope>NUCLEOTIDE SEQUENCE</scope>
    <source>
        <strain evidence="1">Expedition CK06-06</strain>
    </source>
</reference>
<protein>
    <submittedName>
        <fullName evidence="1">Uncharacterized protein</fullName>
    </submittedName>
</protein>
<proteinExistence type="predicted"/>
<dbReference type="EMBL" id="BARS01059010">
    <property type="protein sequence ID" value="GAG42422.1"/>
    <property type="molecule type" value="Genomic_DNA"/>
</dbReference>
<gene>
    <name evidence="1" type="ORF">S01H1_85735</name>
</gene>
<dbReference type="AlphaFoldDB" id="X0Y536"/>
<comment type="caution">
    <text evidence="1">The sequence shown here is derived from an EMBL/GenBank/DDBJ whole genome shotgun (WGS) entry which is preliminary data.</text>
</comment>
<organism evidence="1">
    <name type="scientific">marine sediment metagenome</name>
    <dbReference type="NCBI Taxonomy" id="412755"/>
    <lineage>
        <taxon>unclassified sequences</taxon>
        <taxon>metagenomes</taxon>
        <taxon>ecological metagenomes</taxon>
    </lineage>
</organism>
<sequence>PSLHNQLFEAVQAWREDRNLPEEYWSYGLWRFKSLPKKIKDILPPNLEEGKQSDKKMTLTSLQLEESNCIT</sequence>